<dbReference type="PRINTS" id="PR00313">
    <property type="entry name" value="CABNDNGRPT"/>
</dbReference>
<dbReference type="EMBL" id="CP087830">
    <property type="protein sequence ID" value="UZA03048.1"/>
    <property type="molecule type" value="Genomic_DNA"/>
</dbReference>
<evidence type="ECO:0000256" key="3">
    <source>
        <dbReference type="ARBA" id="ARBA00009490"/>
    </source>
</evidence>
<feature type="region of interest" description="Disordered" evidence="10">
    <location>
        <begin position="117"/>
        <end position="182"/>
    </location>
</feature>
<dbReference type="Gene3D" id="2.150.10.10">
    <property type="entry name" value="Serralysin-like metalloprotease, C-terminal"/>
    <property type="match status" value="2"/>
</dbReference>
<dbReference type="Pfam" id="PF00353">
    <property type="entry name" value="HemolysinCabind"/>
    <property type="match status" value="2"/>
</dbReference>
<dbReference type="SUPFAM" id="SSF51120">
    <property type="entry name" value="beta-Roll"/>
    <property type="match status" value="2"/>
</dbReference>
<keyword evidence="5" id="KW-0800">Toxin</keyword>
<dbReference type="InterPro" id="IPR006026">
    <property type="entry name" value="Peptidase_Metallo"/>
</dbReference>
<dbReference type="PANTHER" id="PTHR38340">
    <property type="entry name" value="S-LAYER PROTEIN"/>
    <property type="match status" value="1"/>
</dbReference>
<evidence type="ECO:0000256" key="5">
    <source>
        <dbReference type="ARBA" id="ARBA00022656"/>
    </source>
</evidence>
<keyword evidence="13" id="KW-1185">Reference proteome</keyword>
<evidence type="ECO:0000313" key="12">
    <source>
        <dbReference type="EMBL" id="UZA03048.1"/>
    </source>
</evidence>
<accession>A0ABY6M7E6</accession>
<evidence type="ECO:0000256" key="10">
    <source>
        <dbReference type="SAM" id="MobiDB-lite"/>
    </source>
</evidence>
<evidence type="ECO:0000259" key="11">
    <source>
        <dbReference type="SMART" id="SM00235"/>
    </source>
</evidence>
<comment type="similarity">
    <text evidence="3">Belongs to the peptidase M10B family.</text>
</comment>
<dbReference type="InterPro" id="IPR049826">
    <property type="entry name" value="Ig-like_ice"/>
</dbReference>
<keyword evidence="8" id="KW-0843">Virulence</keyword>
<dbReference type="CDD" id="cd22249">
    <property type="entry name" value="UDM1_RNF168_RNF169-like"/>
    <property type="match status" value="1"/>
</dbReference>
<evidence type="ECO:0000256" key="4">
    <source>
        <dbReference type="ARBA" id="ARBA00022525"/>
    </source>
</evidence>
<dbReference type="SMART" id="SM00235">
    <property type="entry name" value="ZnMc"/>
    <property type="match status" value="1"/>
</dbReference>
<feature type="compositionally biased region" description="Basic and acidic residues" evidence="10">
    <location>
        <begin position="117"/>
        <end position="175"/>
    </location>
</feature>
<evidence type="ECO:0000256" key="6">
    <source>
        <dbReference type="ARBA" id="ARBA00022737"/>
    </source>
</evidence>
<feature type="domain" description="Peptidase metallopeptidase" evidence="11">
    <location>
        <begin position="1034"/>
        <end position="1184"/>
    </location>
</feature>
<dbReference type="InterPro" id="IPR050557">
    <property type="entry name" value="RTX_toxin/Mannuronan_C5-epim"/>
</dbReference>
<dbReference type="SUPFAM" id="SSF55486">
    <property type="entry name" value="Metalloproteases ('zincins'), catalytic domain"/>
    <property type="match status" value="1"/>
</dbReference>
<dbReference type="NCBIfam" id="NF033510">
    <property type="entry name" value="Ca_tandemer"/>
    <property type="match status" value="5"/>
</dbReference>
<keyword evidence="4" id="KW-0964">Secreted</keyword>
<evidence type="ECO:0000256" key="8">
    <source>
        <dbReference type="ARBA" id="ARBA00023026"/>
    </source>
</evidence>
<dbReference type="Proteomes" id="UP001163632">
    <property type="component" value="Chromosome"/>
</dbReference>
<dbReference type="PANTHER" id="PTHR38340:SF1">
    <property type="entry name" value="S-LAYER PROTEIN"/>
    <property type="match status" value="1"/>
</dbReference>
<dbReference type="InterPro" id="IPR018511">
    <property type="entry name" value="Hemolysin-typ_Ca-bd_CS"/>
</dbReference>
<keyword evidence="6" id="KW-0677">Repeat</keyword>
<dbReference type="InterPro" id="IPR024079">
    <property type="entry name" value="MetalloPept_cat_dom_sf"/>
</dbReference>
<proteinExistence type="inferred from homology"/>
<dbReference type="InterPro" id="IPR001343">
    <property type="entry name" value="Hemolysn_Ca-bd"/>
</dbReference>
<sequence>MKKAYRLIVNDNHNTKQVITLEQQKPIKLKARGKMSYQVVDEQNQPTDEVRVEQVGDDVYAYFADDELAFVIEDFGAYVSDFATSVAQTATDVSTIKAGTWLMGALAVGGVTALNKKSDAKTPNTERNEAEGVNKAEQEVKAKAEKEQAEKERLEKERQEREQAEKEQAEADELAKNPPKITFDGITDDNIINLSESRATLAVTGTVTNSKTGDVLTVMIGTASQTVVITDGKFSLNLDGKTLIIHNEISASLTRNGKDIGTTTHTYQVDTNIAMPTISFNNITDDNVINLKESEGKISVSGTVENAKDGDEVTLSCGCPTCTGVAWVDIKTTIQNGTFSVAFDGSEMVASGRTVVKASVTTTDDAKNTATGTAEKSYGVDITPPDPSFVYEKIGKDGVINREVAKNHIVLKGKIANLGENETVAVKVSVNGKEHIATKNSDYYQVSIASGEFASGQAVKWHLTARDKAGNEKIIEQNQSYTYDVTLNQPAVEIATNNQTVNSQSKGLTLSGSLNFDADVVQSSVKVDVILNNQTHSAMVNGKSWTVNLPENIAKQNQGNNDFVVKVSVQDNAGNVAENQSVGKFVVDTIAPDLMVGLDPISTIAQTGTDTVTLTGTVSGEFKPTDKVKVSVNGTEFTANVAQNGTFSVEVPRTALIQNASKSLSASLETSDTAGNIGTATVEQNYTVGAVVTPPNTPKPISIQLDSLTSDDVINVTESKIATTKITGTANGADGQMVTLRFGDKTATATVQNGKFSVDIRTQDLVENQSGKMVATLGSKTIERAYSVDNFASAQIKISEMAEINPSETVRLTGKIELTGRYAQYQNPTQFQSFVAKLNGKEYAIGINLKDQTFYWDISLADLQNAKGQEISFENKGGWSVYYLEDGKTRYELLPQLDKSAYQFNPNAYIENGAVKTNLPNPQTLIKGVVLGSAKVGDTITLDIGNERIETQVKDDLSFETLVDNGILKQSDKVVATLTGKNHQGQTIVVNTEHAYKTGKDNLTGDFVSTFEHSNSEKPYFIQSLEYRDQASGYLKNWQIGKGATISYSFNNEYSNALDWTEGNRKAVRDALDTYEKYADIKFVQIDDNAGVNTTNGEGRADIGFHHRPLSGSAGVGYYGGNVHFSVNHPELGVFLIMHEVGHSLGMKHTHENPTLSYFEEHTGMSVMSYKTTNMEINRSDLRLFDIAFVQYRYGVNKTQRAGNDTYTFKTFNPQSPDGNIYIWDGAGVDTFDASKENERVTVDLTAGSWIYRGDKAERLAIQDFKNFTPSTYFTGYDGAVTDNWRLFNGKVGDYTFTDGQAFIGYGTQLERLIGSEYSDSLKGNVADNEIFGGNGDDLIEGRDGNDYLDGGRGNDTIHGGKGDDIFVVDNANDVVVENYLEGIDTVHSYAQSYTLSPNVENISLFGVAEIAIGNDLDNRITGNELSNTLTGGAGADTFVFSNLLNGSVDTITDFNVNEDSIALALRVFDNLTADNIKEHIKYDSQTGALSYDKDGADVADAVVFATLDKGLDENLIVYQVI</sequence>
<dbReference type="InterPro" id="IPR011049">
    <property type="entry name" value="Serralysin-like_metalloprot_C"/>
</dbReference>
<comment type="subcellular location">
    <subcellularLocation>
        <location evidence="1">Membrane</location>
    </subcellularLocation>
    <subcellularLocation>
        <location evidence="2">Secreted</location>
    </subcellularLocation>
</comment>
<dbReference type="InterPro" id="IPR013783">
    <property type="entry name" value="Ig-like_fold"/>
</dbReference>
<evidence type="ECO:0000256" key="9">
    <source>
        <dbReference type="ARBA" id="ARBA00023136"/>
    </source>
</evidence>
<dbReference type="InterPro" id="IPR003995">
    <property type="entry name" value="RTX_toxin_determinant-A"/>
</dbReference>
<protein>
    <submittedName>
        <fullName evidence="12">Ig-like domain-containing protein</fullName>
    </submittedName>
</protein>
<organism evidence="12 13">
    <name type="scientific">Moraxella bovis</name>
    <dbReference type="NCBI Taxonomy" id="476"/>
    <lineage>
        <taxon>Bacteria</taxon>
        <taxon>Pseudomonadati</taxon>
        <taxon>Pseudomonadota</taxon>
        <taxon>Gammaproteobacteria</taxon>
        <taxon>Moraxellales</taxon>
        <taxon>Moraxellaceae</taxon>
        <taxon>Moraxella</taxon>
    </lineage>
</organism>
<dbReference type="Gene3D" id="3.40.390.10">
    <property type="entry name" value="Collagenase (Catalytic Domain)"/>
    <property type="match status" value="1"/>
</dbReference>
<keyword evidence="9" id="KW-0472">Membrane</keyword>
<dbReference type="NCBIfam" id="NF012196">
    <property type="entry name" value="Ig_like_ice"/>
    <property type="match status" value="3"/>
</dbReference>
<evidence type="ECO:0000256" key="2">
    <source>
        <dbReference type="ARBA" id="ARBA00004613"/>
    </source>
</evidence>
<dbReference type="PROSITE" id="PS00330">
    <property type="entry name" value="HEMOLYSIN_CALCIUM"/>
    <property type="match status" value="2"/>
</dbReference>
<name>A0ABY6M7E6_MORBO</name>
<dbReference type="RefSeq" id="WP_264683404.1">
    <property type="nucleotide sequence ID" value="NZ_CP087798.1"/>
</dbReference>
<reference evidence="12" key="1">
    <citation type="journal article" date="2022" name="BMC Microbiol.">
        <title>Whole genome sequencing of Moraxella bovis strains from North America reveals two genotypes with different genetic determinants.</title>
        <authorList>
            <person name="Wynn E.L."/>
            <person name="Hille M.M."/>
            <person name="Loy J.D."/>
            <person name="Schuller G."/>
            <person name="Kuhn K.L."/>
            <person name="Dickey A.M."/>
            <person name="Bono J.L."/>
            <person name="Clawson M.L."/>
        </authorList>
    </citation>
    <scope>NUCLEOTIDE SEQUENCE</scope>
    <source>
        <strain evidence="12">SAM102599</strain>
    </source>
</reference>
<keyword evidence="7" id="KW-0106">Calcium</keyword>
<dbReference type="Gene3D" id="2.60.40.10">
    <property type="entry name" value="Immunoglobulins"/>
    <property type="match status" value="7"/>
</dbReference>
<gene>
    <name evidence="12" type="ORF">LP092_14130</name>
</gene>
<evidence type="ECO:0000313" key="13">
    <source>
        <dbReference type="Proteomes" id="UP001163632"/>
    </source>
</evidence>
<dbReference type="PRINTS" id="PR01488">
    <property type="entry name" value="RTXTOXINA"/>
</dbReference>
<evidence type="ECO:0000256" key="1">
    <source>
        <dbReference type="ARBA" id="ARBA00004370"/>
    </source>
</evidence>
<evidence type="ECO:0000256" key="7">
    <source>
        <dbReference type="ARBA" id="ARBA00022837"/>
    </source>
</evidence>